<dbReference type="AlphaFoldDB" id="A0A934KSF5"/>
<evidence type="ECO:0000313" key="2">
    <source>
        <dbReference type="EMBL" id="MBJ7879263.1"/>
    </source>
</evidence>
<name>A0A934KSF5_9FLAO</name>
<dbReference type="InterPro" id="IPR051599">
    <property type="entry name" value="Cell_Envelope_Assoc"/>
</dbReference>
<organism evidence="2 3">
    <name type="scientific">Gelidibacter salicanalis</name>
    <dbReference type="NCBI Taxonomy" id="291193"/>
    <lineage>
        <taxon>Bacteria</taxon>
        <taxon>Pseudomonadati</taxon>
        <taxon>Bacteroidota</taxon>
        <taxon>Flavobacteriia</taxon>
        <taxon>Flavobacteriales</taxon>
        <taxon>Flavobacteriaceae</taxon>
        <taxon>Gelidibacter</taxon>
    </lineage>
</organism>
<dbReference type="EMBL" id="JAEHJZ010000002">
    <property type="protein sequence ID" value="MBJ7879263.1"/>
    <property type="molecule type" value="Genomic_DNA"/>
</dbReference>
<dbReference type="PANTHER" id="PTHR30336:SF20">
    <property type="entry name" value="DUF218 DOMAIN-CONTAINING PROTEIN"/>
    <property type="match status" value="1"/>
</dbReference>
<proteinExistence type="predicted"/>
<dbReference type="GO" id="GO:0005886">
    <property type="term" value="C:plasma membrane"/>
    <property type="evidence" value="ECO:0007669"/>
    <property type="project" value="TreeGrafter"/>
</dbReference>
<dbReference type="PANTHER" id="PTHR30336">
    <property type="entry name" value="INNER MEMBRANE PROTEIN, PROBABLE PERMEASE"/>
    <property type="match status" value="1"/>
</dbReference>
<feature type="domain" description="DUF218" evidence="1">
    <location>
        <begin position="65"/>
        <end position="186"/>
    </location>
</feature>
<dbReference type="Pfam" id="PF02698">
    <property type="entry name" value="DUF218"/>
    <property type="match status" value="1"/>
</dbReference>
<comment type="caution">
    <text evidence="2">The sequence shown here is derived from an EMBL/GenBank/DDBJ whole genome shotgun (WGS) entry which is preliminary data.</text>
</comment>
<protein>
    <submittedName>
        <fullName evidence="2">YdcF family protein</fullName>
    </submittedName>
</protein>
<keyword evidence="3" id="KW-1185">Reference proteome</keyword>
<gene>
    <name evidence="2" type="ORF">JEM65_01155</name>
</gene>
<dbReference type="CDD" id="cd06259">
    <property type="entry name" value="YdcF-like"/>
    <property type="match status" value="1"/>
</dbReference>
<evidence type="ECO:0000313" key="3">
    <source>
        <dbReference type="Proteomes" id="UP000662373"/>
    </source>
</evidence>
<accession>A0A934KSF5</accession>
<evidence type="ECO:0000259" key="1">
    <source>
        <dbReference type="Pfam" id="PF02698"/>
    </source>
</evidence>
<dbReference type="Proteomes" id="UP000662373">
    <property type="component" value="Unassembled WGS sequence"/>
</dbReference>
<dbReference type="InterPro" id="IPR003848">
    <property type="entry name" value="DUF218"/>
</dbReference>
<reference evidence="2 3" key="1">
    <citation type="submission" date="2020-09" db="EMBL/GenBank/DDBJ databases">
        <title>Draft genome of Gelidibacter salicanalis PAMC21136.</title>
        <authorList>
            <person name="Park H."/>
        </authorList>
    </citation>
    <scope>NUCLEOTIDE SEQUENCE [LARGE SCALE GENOMIC DNA]</scope>
    <source>
        <strain evidence="2 3">PAMC21136</strain>
    </source>
</reference>
<sequence length="211" mass="24070">MVMKFFRILLLLFTLLIIGIVATNYWIMYKAKDQVYSHSSEVPKHKVGLLLGTSKYVSTGSINLYYAYRIDAAVALFEAGKIEYILVSGDNGSAYYDEPSTFKNDLIAREIPEDRIFLDFAGFRTLDSVVRAKEIFGLSAFTIISQQFHNERAIYLAQHFNIDAVAFNAKDVTNSYGFKTRIREYLARTKAAVDVIFNVQPKYLGKQIKIE</sequence>